<dbReference type="Proteomes" id="UP000236884">
    <property type="component" value="Chromosome"/>
</dbReference>
<dbReference type="EMBL" id="AP014946">
    <property type="protein sequence ID" value="BAT57638.1"/>
    <property type="molecule type" value="Genomic_DNA"/>
</dbReference>
<accession>A0A0S3PNX6</accession>
<dbReference type="InterPro" id="IPR011051">
    <property type="entry name" value="RmlC_Cupin_sf"/>
</dbReference>
<name>A0A0S3PNX6_9BRAD</name>
<organism evidence="1 2">
    <name type="scientific">Variibacter gotjawalensis</name>
    <dbReference type="NCBI Taxonomy" id="1333996"/>
    <lineage>
        <taxon>Bacteria</taxon>
        <taxon>Pseudomonadati</taxon>
        <taxon>Pseudomonadota</taxon>
        <taxon>Alphaproteobacteria</taxon>
        <taxon>Hyphomicrobiales</taxon>
        <taxon>Nitrobacteraceae</taxon>
        <taxon>Variibacter</taxon>
    </lineage>
</organism>
<dbReference type="OrthoDB" id="8232984at2"/>
<gene>
    <name evidence="1" type="ORF">GJW-30_1_00145</name>
</gene>
<dbReference type="AlphaFoldDB" id="A0A0S3PNX6"/>
<evidence type="ECO:0000313" key="1">
    <source>
        <dbReference type="EMBL" id="BAT57638.1"/>
    </source>
</evidence>
<proteinExistence type="predicted"/>
<sequence length="210" mass="22378">MHLTLFEDTLSGGEMLSLASDAVHRMIYVVHGGISIAGATFTDDQAWHGKSADIVAGETGATLWRYELAAQKPAAAGLRDGTHLKLSRPLDWPIADAVLMRGDSVAFPPGGCAFLHTHQGPGIRCLIEGGIRIDTEGHSTSYGPGGAWFESGPAPVFAQAAADRPSRFVRMMVLPATLLGKSSISYVNAEDREKPKSQKYKGYVDALIEG</sequence>
<evidence type="ECO:0008006" key="3">
    <source>
        <dbReference type="Google" id="ProtNLM"/>
    </source>
</evidence>
<dbReference type="KEGG" id="vgo:GJW-30_1_00145"/>
<dbReference type="SUPFAM" id="SSF51182">
    <property type="entry name" value="RmlC-like cupins"/>
    <property type="match status" value="1"/>
</dbReference>
<keyword evidence="2" id="KW-1185">Reference proteome</keyword>
<protein>
    <recommendedName>
        <fullName evidence="3">Cupin domain protein</fullName>
    </recommendedName>
</protein>
<evidence type="ECO:0000313" key="2">
    <source>
        <dbReference type="Proteomes" id="UP000236884"/>
    </source>
</evidence>
<dbReference type="RefSeq" id="WP_096350525.1">
    <property type="nucleotide sequence ID" value="NZ_AP014946.1"/>
</dbReference>
<reference evidence="1 2" key="1">
    <citation type="submission" date="2015-08" db="EMBL/GenBank/DDBJ databases">
        <title>Investigation of the bacterial diversity of lava forest soil.</title>
        <authorList>
            <person name="Lee J.S."/>
        </authorList>
    </citation>
    <scope>NUCLEOTIDE SEQUENCE [LARGE SCALE GENOMIC DNA]</scope>
    <source>
        <strain evidence="1 2">GJW-30</strain>
    </source>
</reference>